<keyword evidence="2 7" id="KW-0819">tRNA processing</keyword>
<dbReference type="NCBIfam" id="TIGR00188">
    <property type="entry name" value="rnpA"/>
    <property type="match status" value="1"/>
</dbReference>
<dbReference type="Pfam" id="PF00825">
    <property type="entry name" value="Ribonuclease_P"/>
    <property type="match status" value="1"/>
</dbReference>
<evidence type="ECO:0000256" key="1">
    <source>
        <dbReference type="ARBA" id="ARBA00002663"/>
    </source>
</evidence>
<reference evidence="9 10" key="1">
    <citation type="journal article" date="2016" name="Nat. Commun.">
        <title>Thousands of microbial genomes shed light on interconnected biogeochemical processes in an aquifer system.</title>
        <authorList>
            <person name="Anantharaman K."/>
            <person name="Brown C.T."/>
            <person name="Hug L.A."/>
            <person name="Sharon I."/>
            <person name="Castelle C.J."/>
            <person name="Probst A.J."/>
            <person name="Thomas B.C."/>
            <person name="Singh A."/>
            <person name="Wilkins M.J."/>
            <person name="Karaoz U."/>
            <person name="Brodie E.L."/>
            <person name="Williams K.H."/>
            <person name="Hubbard S.S."/>
            <person name="Banfield J.F."/>
        </authorList>
    </citation>
    <scope>NUCLEOTIDE SEQUENCE [LARGE SCALE GENOMIC DNA]</scope>
</reference>
<proteinExistence type="inferred from homology"/>
<keyword evidence="4 7" id="KW-0255">Endonuclease</keyword>
<dbReference type="GO" id="GO:0042781">
    <property type="term" value="F:3'-tRNA processing endoribonuclease activity"/>
    <property type="evidence" value="ECO:0007669"/>
    <property type="project" value="TreeGrafter"/>
</dbReference>
<protein>
    <recommendedName>
        <fullName evidence="7 8">Ribonuclease P protein component</fullName>
        <shortName evidence="7">RNase P protein</shortName>
        <shortName evidence="7">RNaseP protein</shortName>
        <ecNumber evidence="7 8">3.1.26.5</ecNumber>
    </recommendedName>
    <alternativeName>
        <fullName evidence="7">Protein C5</fullName>
    </alternativeName>
</protein>
<comment type="caution">
    <text evidence="9">The sequence shown here is derived from an EMBL/GenBank/DDBJ whole genome shotgun (WGS) entry which is preliminary data.</text>
</comment>
<keyword evidence="3 7" id="KW-0540">Nuclease</keyword>
<evidence type="ECO:0000256" key="3">
    <source>
        <dbReference type="ARBA" id="ARBA00022722"/>
    </source>
</evidence>
<evidence type="ECO:0000313" key="10">
    <source>
        <dbReference type="Proteomes" id="UP000177392"/>
    </source>
</evidence>
<evidence type="ECO:0000256" key="5">
    <source>
        <dbReference type="ARBA" id="ARBA00022801"/>
    </source>
</evidence>
<accession>A0A1G2K1K2</accession>
<dbReference type="Gene3D" id="3.30.230.10">
    <property type="match status" value="1"/>
</dbReference>
<dbReference type="GO" id="GO:0001682">
    <property type="term" value="P:tRNA 5'-leader removal"/>
    <property type="evidence" value="ECO:0007669"/>
    <property type="project" value="UniProtKB-UniRule"/>
</dbReference>
<dbReference type="InterPro" id="IPR020568">
    <property type="entry name" value="Ribosomal_Su5_D2-typ_SF"/>
</dbReference>
<dbReference type="InterPro" id="IPR014721">
    <property type="entry name" value="Ribsml_uS5_D2-typ_fold_subgr"/>
</dbReference>
<evidence type="ECO:0000313" key="9">
    <source>
        <dbReference type="EMBL" id="OGZ93292.1"/>
    </source>
</evidence>
<evidence type="ECO:0000256" key="7">
    <source>
        <dbReference type="HAMAP-Rule" id="MF_00227"/>
    </source>
</evidence>
<dbReference type="GO" id="GO:0030677">
    <property type="term" value="C:ribonuclease P complex"/>
    <property type="evidence" value="ECO:0007669"/>
    <property type="project" value="TreeGrafter"/>
</dbReference>
<dbReference type="PANTHER" id="PTHR33992">
    <property type="entry name" value="RIBONUCLEASE P PROTEIN COMPONENT"/>
    <property type="match status" value="1"/>
</dbReference>
<dbReference type="InterPro" id="IPR000100">
    <property type="entry name" value="RNase_P"/>
</dbReference>
<evidence type="ECO:0000256" key="4">
    <source>
        <dbReference type="ARBA" id="ARBA00022759"/>
    </source>
</evidence>
<dbReference type="SUPFAM" id="SSF54211">
    <property type="entry name" value="Ribosomal protein S5 domain 2-like"/>
    <property type="match status" value="1"/>
</dbReference>
<evidence type="ECO:0000256" key="6">
    <source>
        <dbReference type="ARBA" id="ARBA00022884"/>
    </source>
</evidence>
<comment type="catalytic activity">
    <reaction evidence="7">
        <text>Endonucleolytic cleavage of RNA, removing 5'-extranucleotides from tRNA precursor.</text>
        <dbReference type="EC" id="3.1.26.5"/>
    </reaction>
</comment>
<dbReference type="PANTHER" id="PTHR33992:SF1">
    <property type="entry name" value="RIBONUCLEASE P PROTEIN COMPONENT"/>
    <property type="match status" value="1"/>
</dbReference>
<keyword evidence="5 7" id="KW-0378">Hydrolase</keyword>
<dbReference type="PROSITE" id="PS00648">
    <property type="entry name" value="RIBONUCLEASE_P"/>
    <property type="match status" value="1"/>
</dbReference>
<dbReference type="EMBL" id="MHQB01000041">
    <property type="protein sequence ID" value="OGZ93292.1"/>
    <property type="molecule type" value="Genomic_DNA"/>
</dbReference>
<name>A0A1G2K1K2_9BACT</name>
<gene>
    <name evidence="7" type="primary">rnpA</name>
    <name evidence="9" type="ORF">A2131_02020</name>
</gene>
<evidence type="ECO:0000256" key="2">
    <source>
        <dbReference type="ARBA" id="ARBA00022694"/>
    </source>
</evidence>
<comment type="similarity">
    <text evidence="7">Belongs to the RnpA family.</text>
</comment>
<evidence type="ECO:0000256" key="8">
    <source>
        <dbReference type="NCBIfam" id="TIGR00188"/>
    </source>
</evidence>
<dbReference type="AlphaFoldDB" id="A0A1G2K1K2"/>
<comment type="function">
    <text evidence="1 7">RNaseP catalyzes the removal of the 5'-leader sequence from pre-tRNA to produce the mature 5'-terminus. It can also cleave other RNA substrates such as 4.5S RNA. The protein component plays an auxiliary but essential role in vivo by binding to the 5'-leader sequence and broadening the substrate specificity of the ribozyme.</text>
</comment>
<dbReference type="GO" id="GO:0004526">
    <property type="term" value="F:ribonuclease P activity"/>
    <property type="evidence" value="ECO:0007669"/>
    <property type="project" value="UniProtKB-UniRule"/>
</dbReference>
<sequence>MEKVHRLRERKDFTHLFRTGRRVHTPFFSFVVAPSDKKSARVACIVSKSTVKSAVVRNRLRRRIKAWFRLRAPSARDPVDIAIIVQKRAVCAPRTLFYEELKKGTEKSVR</sequence>
<dbReference type="Proteomes" id="UP000177392">
    <property type="component" value="Unassembled WGS sequence"/>
</dbReference>
<dbReference type="InterPro" id="IPR020539">
    <property type="entry name" value="RNase_P_CS"/>
</dbReference>
<dbReference type="GO" id="GO:0000049">
    <property type="term" value="F:tRNA binding"/>
    <property type="evidence" value="ECO:0007669"/>
    <property type="project" value="UniProtKB-UniRule"/>
</dbReference>
<dbReference type="EC" id="3.1.26.5" evidence="7 8"/>
<dbReference type="HAMAP" id="MF_00227">
    <property type="entry name" value="RNase_P"/>
    <property type="match status" value="1"/>
</dbReference>
<keyword evidence="6 7" id="KW-0694">RNA-binding</keyword>
<comment type="subunit">
    <text evidence="7">Consists of a catalytic RNA component (M1 or rnpB) and a protein subunit.</text>
</comment>
<organism evidence="9 10">
    <name type="scientific">Candidatus Sungbacteria bacterium GWC2_49_10</name>
    <dbReference type="NCBI Taxonomy" id="1802263"/>
    <lineage>
        <taxon>Bacteria</taxon>
        <taxon>Candidatus Sungiibacteriota</taxon>
    </lineage>
</organism>